<evidence type="ECO:0000256" key="4">
    <source>
        <dbReference type="SAM" id="MobiDB-lite"/>
    </source>
</evidence>
<evidence type="ECO:0000313" key="7">
    <source>
        <dbReference type="EMBL" id="CCH45603.1"/>
    </source>
</evidence>
<dbReference type="EMBL" id="CAIF01000203">
    <property type="protein sequence ID" value="CCH45603.1"/>
    <property type="molecule type" value="Genomic_DNA"/>
</dbReference>
<dbReference type="PANTHER" id="PTHR12585:SF69">
    <property type="entry name" value="FI11703P"/>
    <property type="match status" value="1"/>
</dbReference>
<dbReference type="GO" id="GO:1990414">
    <property type="term" value="P:replication-born double-strand break repair via sister chromatid exchange"/>
    <property type="evidence" value="ECO:0007669"/>
    <property type="project" value="TreeGrafter"/>
</dbReference>
<evidence type="ECO:0000259" key="5">
    <source>
        <dbReference type="Pfam" id="PF04824"/>
    </source>
</evidence>
<dbReference type="SUPFAM" id="SSF46785">
    <property type="entry name" value="Winged helix' DNA-binding domain"/>
    <property type="match status" value="1"/>
</dbReference>
<gene>
    <name evidence="7" type="ORF">BN7_5186</name>
</gene>
<dbReference type="GO" id="GO:0030892">
    <property type="term" value="C:mitotic cohesin complex"/>
    <property type="evidence" value="ECO:0007669"/>
    <property type="project" value="TreeGrafter"/>
</dbReference>
<dbReference type="HOGENOM" id="CLU_489354_0_0_1"/>
<feature type="region of interest" description="Disordered" evidence="4">
    <location>
        <begin position="282"/>
        <end position="309"/>
    </location>
</feature>
<dbReference type="GO" id="GO:0005634">
    <property type="term" value="C:nucleus"/>
    <property type="evidence" value="ECO:0007669"/>
    <property type="project" value="UniProtKB-SubCell"/>
</dbReference>
<dbReference type="AlphaFoldDB" id="K0KWX7"/>
<dbReference type="GO" id="GO:0007064">
    <property type="term" value="P:mitotic sister chromatid cohesion"/>
    <property type="evidence" value="ECO:0007669"/>
    <property type="project" value="TreeGrafter"/>
</dbReference>
<dbReference type="InterPro" id="IPR006909">
    <property type="entry name" value="Rad21/Rec8_C_eu"/>
</dbReference>
<dbReference type="InParanoid" id="K0KWX7"/>
<feature type="compositionally biased region" description="Acidic residues" evidence="4">
    <location>
        <begin position="430"/>
        <end position="446"/>
    </location>
</feature>
<feature type="compositionally biased region" description="Acidic residues" evidence="4">
    <location>
        <begin position="407"/>
        <end position="422"/>
    </location>
</feature>
<dbReference type="InterPro" id="IPR036390">
    <property type="entry name" value="WH_DNA-bd_sf"/>
</dbReference>
<evidence type="ECO:0000313" key="8">
    <source>
        <dbReference type="Proteomes" id="UP000009328"/>
    </source>
</evidence>
<dbReference type="Gene3D" id="1.10.10.580">
    <property type="entry name" value="Structural maintenance of chromosome 1. Chain E"/>
    <property type="match status" value="1"/>
</dbReference>
<dbReference type="GO" id="GO:0003682">
    <property type="term" value="F:chromatin binding"/>
    <property type="evidence" value="ECO:0007669"/>
    <property type="project" value="TreeGrafter"/>
</dbReference>
<dbReference type="PANTHER" id="PTHR12585">
    <property type="entry name" value="SCC1 / RAD21 FAMILY MEMBER"/>
    <property type="match status" value="1"/>
</dbReference>
<organism evidence="7 8">
    <name type="scientific">Wickerhamomyces ciferrii (strain ATCC 14091 / BCRC 22168 / CBS 111 / JCM 3599 / NBRC 0793 / NRRL Y-1031 F-60-10)</name>
    <name type="common">Yeast</name>
    <name type="synonym">Pichia ciferrii</name>
    <dbReference type="NCBI Taxonomy" id="1206466"/>
    <lineage>
        <taxon>Eukaryota</taxon>
        <taxon>Fungi</taxon>
        <taxon>Dikarya</taxon>
        <taxon>Ascomycota</taxon>
        <taxon>Saccharomycotina</taxon>
        <taxon>Saccharomycetes</taxon>
        <taxon>Phaffomycetales</taxon>
        <taxon>Wickerhamomycetaceae</taxon>
        <taxon>Wickerhamomyces</taxon>
    </lineage>
</organism>
<dbReference type="InterPro" id="IPR039781">
    <property type="entry name" value="Rad21/Rec8-like"/>
</dbReference>
<proteinExistence type="inferred from homology"/>
<dbReference type="STRING" id="1206466.K0KWX7"/>
<dbReference type="Pfam" id="PF04824">
    <property type="entry name" value="Rad21_Rec8"/>
    <property type="match status" value="1"/>
</dbReference>
<accession>K0KWX7</accession>
<evidence type="ECO:0000259" key="6">
    <source>
        <dbReference type="Pfam" id="PF04825"/>
    </source>
</evidence>
<dbReference type="eggNOG" id="KOG1213">
    <property type="taxonomic scope" value="Eukaryota"/>
</dbReference>
<dbReference type="InterPro" id="IPR023093">
    <property type="entry name" value="ScpA-like_C"/>
</dbReference>
<name>K0KWX7_WICCF</name>
<comment type="similarity">
    <text evidence="2">Belongs to the rad21 family.</text>
</comment>
<feature type="compositionally biased region" description="Acidic residues" evidence="4">
    <location>
        <begin position="384"/>
        <end position="398"/>
    </location>
</feature>
<keyword evidence="8" id="KW-1185">Reference proteome</keyword>
<protein>
    <submittedName>
        <fullName evidence="7">Double-strand-break repair protein rad21-like protein 1</fullName>
    </submittedName>
</protein>
<reference evidence="7 8" key="1">
    <citation type="journal article" date="2012" name="Eukaryot. Cell">
        <title>Draft genome sequence of Wickerhamomyces ciferrii NRRL Y-1031 F-60-10.</title>
        <authorList>
            <person name="Schneider J."/>
            <person name="Andrea H."/>
            <person name="Blom J."/>
            <person name="Jaenicke S."/>
            <person name="Ruckert C."/>
            <person name="Schorsch C."/>
            <person name="Szczepanowski R."/>
            <person name="Farwick M."/>
            <person name="Goesmann A."/>
            <person name="Puhler A."/>
            <person name="Schaffer S."/>
            <person name="Tauch A."/>
            <person name="Kohler T."/>
            <person name="Brinkrolf K."/>
        </authorList>
    </citation>
    <scope>NUCLEOTIDE SEQUENCE [LARGE SCALE GENOMIC DNA]</scope>
    <source>
        <strain evidence="8">ATCC 14091 / BCRC 22168 / CBS 111 / JCM 3599 / NBRC 0793 / NRRL Y-1031 F-60-10</strain>
    </source>
</reference>
<dbReference type="InterPro" id="IPR006910">
    <property type="entry name" value="Rad21_Rec8_N"/>
</dbReference>
<evidence type="ECO:0000256" key="2">
    <source>
        <dbReference type="ARBA" id="ARBA00009870"/>
    </source>
</evidence>
<feature type="domain" description="Rad21/Rec8-like protein N-terminal" evidence="6">
    <location>
        <begin position="1"/>
        <end position="108"/>
    </location>
</feature>
<evidence type="ECO:0000256" key="3">
    <source>
        <dbReference type="ARBA" id="ARBA00023242"/>
    </source>
</evidence>
<comment type="caution">
    <text evidence="7">The sequence shown here is derived from an EMBL/GenBank/DDBJ whole genome shotgun (WGS) entry which is preliminary data.</text>
</comment>
<sequence>MFYSENLLSKEGPLAQVWLAANLERKLSKNQFLQSNIIQSTKAIANASSQNDESEALALRLSGQLLYGVVRIYSRKAKYLLDDVSDALLKLKSAFKSSANTVTLPANATIVPSVNQLILQDTITQSDLLYQEPLNLDDNENLNPRNSDFFGHSQAITNQDFDDSIEIPRNKFDELDDLEPGQDDLDIDLNFELNDEVQKNDQQEQQNDDYDQEYEKNDDIDLGFDFDFSGDKNYDQADESIEVGRDAGNDPNLSTLEANNDDFDLGFDLGDEINNLQNEEISKSQELIDENEQPKTPTKKQRKPRSTNLAGYKKIVEDSSIELPINTFNNTSGIVSNDDEQTHELDLNTKRTYLDLLLNNNYIQNDIAENLLRSKRQKVNSPPADDEVPELEHSEEETTTINKETTEQENTDFDFDNGMDFDFDFHDDKQPEDDQLAPIEENEEELQQQLEEQQLEEENPIDDFSSSSKDGISESTIKISSQLRDQLSDNQSSSFSEIVKTNVESNEPLSKLPKSEATRVFFELLVLGTSDSIELKQNELFGEIQVDSRPNLFQKFL</sequence>
<dbReference type="Proteomes" id="UP000009328">
    <property type="component" value="Unassembled WGS sequence"/>
</dbReference>
<keyword evidence="3" id="KW-0539">Nucleus</keyword>
<feature type="domain" description="Rad21/Rec8-like protein C-terminal eukaryotic" evidence="5">
    <location>
        <begin position="502"/>
        <end position="552"/>
    </location>
</feature>
<feature type="compositionally biased region" description="Polar residues" evidence="4">
    <location>
        <begin position="464"/>
        <end position="496"/>
    </location>
</feature>
<feature type="region of interest" description="Disordered" evidence="4">
    <location>
        <begin position="377"/>
        <end position="510"/>
    </location>
</feature>
<dbReference type="Pfam" id="PF04825">
    <property type="entry name" value="Rad21_Rec8_N"/>
    <property type="match status" value="1"/>
</dbReference>
<evidence type="ECO:0000256" key="1">
    <source>
        <dbReference type="ARBA" id="ARBA00004123"/>
    </source>
</evidence>
<dbReference type="FunCoup" id="K0KWX7">
    <property type="interactions" value="218"/>
</dbReference>
<comment type="subcellular location">
    <subcellularLocation>
        <location evidence="1">Nucleus</location>
    </subcellularLocation>
</comment>